<keyword evidence="4" id="KW-1185">Reference proteome</keyword>
<dbReference type="InterPro" id="IPR000305">
    <property type="entry name" value="GIY-YIG_endonuc"/>
</dbReference>
<dbReference type="SUPFAM" id="SSF82771">
    <property type="entry name" value="GIY-YIG endonuclease"/>
    <property type="match status" value="1"/>
</dbReference>
<evidence type="ECO:0000259" key="2">
    <source>
        <dbReference type="PROSITE" id="PS50164"/>
    </source>
</evidence>
<comment type="similarity">
    <text evidence="1">Belongs to the UPF0213 family.</text>
</comment>
<evidence type="ECO:0000313" key="3">
    <source>
        <dbReference type="EMBL" id="SCY02339.1"/>
    </source>
</evidence>
<dbReference type="Gene3D" id="3.40.1440.10">
    <property type="entry name" value="GIY-YIG endonuclease"/>
    <property type="match status" value="1"/>
</dbReference>
<evidence type="ECO:0000313" key="4">
    <source>
        <dbReference type="Proteomes" id="UP000198870"/>
    </source>
</evidence>
<dbReference type="PANTHER" id="PTHR34477">
    <property type="entry name" value="UPF0213 PROTEIN YHBQ"/>
    <property type="match status" value="1"/>
</dbReference>
<keyword evidence="3" id="KW-0255">Endonuclease</keyword>
<dbReference type="RefSeq" id="WP_254781991.1">
    <property type="nucleotide sequence ID" value="NZ_FMUX01000003.1"/>
</dbReference>
<proteinExistence type="inferred from homology"/>
<dbReference type="PANTHER" id="PTHR34477:SF1">
    <property type="entry name" value="UPF0213 PROTEIN YHBQ"/>
    <property type="match status" value="1"/>
</dbReference>
<dbReference type="EMBL" id="FMUX01000003">
    <property type="protein sequence ID" value="SCY02339.1"/>
    <property type="molecule type" value="Genomic_DNA"/>
</dbReference>
<dbReference type="InterPro" id="IPR035901">
    <property type="entry name" value="GIY-YIG_endonuc_sf"/>
</dbReference>
<dbReference type="InterPro" id="IPR050190">
    <property type="entry name" value="UPF0213_domain"/>
</dbReference>
<name>A0A1G5CIK1_9BACT</name>
<sequence length="123" mass="14153">MNRWTEWLLLFFAIRARLRLAPSPAIIYSAPMKPWTLYILECADGTLYTGITTDPQRRLDEHNAGVGARYTRARLPVTMVYQTSAKDRSEASRLEYRIKKLPRKAKLEMIKAGKTDHGKTGDR</sequence>
<dbReference type="STRING" id="419481.SAMN05216233_10344"/>
<gene>
    <name evidence="3" type="ORF">SAMN05216233_10344</name>
</gene>
<organism evidence="3 4">
    <name type="scientific">Desulfoluna spongiiphila</name>
    <dbReference type="NCBI Taxonomy" id="419481"/>
    <lineage>
        <taxon>Bacteria</taxon>
        <taxon>Pseudomonadati</taxon>
        <taxon>Thermodesulfobacteriota</taxon>
        <taxon>Desulfobacteria</taxon>
        <taxon>Desulfobacterales</taxon>
        <taxon>Desulfolunaceae</taxon>
        <taxon>Desulfoluna</taxon>
    </lineage>
</organism>
<dbReference type="CDD" id="cd10456">
    <property type="entry name" value="GIY-YIG_UPF0213"/>
    <property type="match status" value="1"/>
</dbReference>
<dbReference type="Proteomes" id="UP000198870">
    <property type="component" value="Unassembled WGS sequence"/>
</dbReference>
<dbReference type="GO" id="GO:0004519">
    <property type="term" value="F:endonuclease activity"/>
    <property type="evidence" value="ECO:0007669"/>
    <property type="project" value="UniProtKB-KW"/>
</dbReference>
<protein>
    <submittedName>
        <fullName evidence="3">Putative endonuclease</fullName>
    </submittedName>
</protein>
<dbReference type="AlphaFoldDB" id="A0A1G5CIK1"/>
<feature type="domain" description="GIY-YIG" evidence="2">
    <location>
        <begin position="33"/>
        <end position="109"/>
    </location>
</feature>
<accession>A0A1G5CIK1</accession>
<keyword evidence="3" id="KW-0540">Nuclease</keyword>
<keyword evidence="3" id="KW-0378">Hydrolase</keyword>
<dbReference type="PROSITE" id="PS50164">
    <property type="entry name" value="GIY_YIG"/>
    <property type="match status" value="1"/>
</dbReference>
<dbReference type="Pfam" id="PF01541">
    <property type="entry name" value="GIY-YIG"/>
    <property type="match status" value="1"/>
</dbReference>
<reference evidence="3 4" key="1">
    <citation type="submission" date="2016-10" db="EMBL/GenBank/DDBJ databases">
        <authorList>
            <person name="de Groot N.N."/>
        </authorList>
    </citation>
    <scope>NUCLEOTIDE SEQUENCE [LARGE SCALE GENOMIC DNA]</scope>
    <source>
        <strain evidence="3 4">AA1</strain>
    </source>
</reference>
<evidence type="ECO:0000256" key="1">
    <source>
        <dbReference type="ARBA" id="ARBA00007435"/>
    </source>
</evidence>
<dbReference type="SMART" id="SM00465">
    <property type="entry name" value="GIYc"/>
    <property type="match status" value="1"/>
</dbReference>